<accession>A0ABR4ICA4</accession>
<evidence type="ECO:0000259" key="2">
    <source>
        <dbReference type="Pfam" id="PF10056"/>
    </source>
</evidence>
<feature type="region of interest" description="Disordered" evidence="1">
    <location>
        <begin position="15"/>
        <end position="92"/>
    </location>
</feature>
<feature type="domain" description="DUF2293" evidence="2">
    <location>
        <begin position="207"/>
        <end position="290"/>
    </location>
</feature>
<dbReference type="Proteomes" id="UP001610335">
    <property type="component" value="Unassembled WGS sequence"/>
</dbReference>
<keyword evidence="4" id="KW-1185">Reference proteome</keyword>
<feature type="compositionally biased region" description="Basic residues" evidence="1">
    <location>
        <begin position="28"/>
        <end position="45"/>
    </location>
</feature>
<dbReference type="Pfam" id="PF10056">
    <property type="entry name" value="DUF2293"/>
    <property type="match status" value="1"/>
</dbReference>
<dbReference type="PANTHER" id="PTHR38113">
    <property type="match status" value="1"/>
</dbReference>
<name>A0ABR4ICA4_9EURO</name>
<comment type="caution">
    <text evidence="3">The sequence shown here is derived from an EMBL/GenBank/DDBJ whole genome shotgun (WGS) entry which is preliminary data.</text>
</comment>
<reference evidence="3 4" key="1">
    <citation type="submission" date="2024-07" db="EMBL/GenBank/DDBJ databases">
        <title>Section-level genome sequencing and comparative genomics of Aspergillus sections Usti and Cavernicolus.</title>
        <authorList>
            <consortium name="Lawrence Berkeley National Laboratory"/>
            <person name="Nybo J.L."/>
            <person name="Vesth T.C."/>
            <person name="Theobald S."/>
            <person name="Frisvad J.C."/>
            <person name="Larsen T.O."/>
            <person name="Kjaerboelling I."/>
            <person name="Rothschild-Mancinelli K."/>
            <person name="Lyhne E.K."/>
            <person name="Kogle M.E."/>
            <person name="Barry K."/>
            <person name="Clum A."/>
            <person name="Na H."/>
            <person name="Ledsgaard L."/>
            <person name="Lin J."/>
            <person name="Lipzen A."/>
            <person name="Kuo A."/>
            <person name="Riley R."/>
            <person name="Mondo S."/>
            <person name="LaButti K."/>
            <person name="Haridas S."/>
            <person name="Pangalinan J."/>
            <person name="Salamov A.A."/>
            <person name="Simmons B.A."/>
            <person name="Magnuson J.K."/>
            <person name="Chen J."/>
            <person name="Drula E."/>
            <person name="Henrissat B."/>
            <person name="Wiebenga A."/>
            <person name="Lubbers R.J."/>
            <person name="Gomes A.C."/>
            <person name="Makela M.R."/>
            <person name="Stajich J."/>
            <person name="Grigoriev I.V."/>
            <person name="Mortensen U.H."/>
            <person name="De vries R.P."/>
            <person name="Baker S.E."/>
            <person name="Andersen M.R."/>
        </authorList>
    </citation>
    <scope>NUCLEOTIDE SEQUENCE [LARGE SCALE GENOMIC DNA]</scope>
    <source>
        <strain evidence="3 4">CBS 600.67</strain>
    </source>
</reference>
<organism evidence="3 4">
    <name type="scientific">Aspergillus cavernicola</name>
    <dbReference type="NCBI Taxonomy" id="176166"/>
    <lineage>
        <taxon>Eukaryota</taxon>
        <taxon>Fungi</taxon>
        <taxon>Dikarya</taxon>
        <taxon>Ascomycota</taxon>
        <taxon>Pezizomycotina</taxon>
        <taxon>Eurotiomycetes</taxon>
        <taxon>Eurotiomycetidae</taxon>
        <taxon>Eurotiales</taxon>
        <taxon>Aspergillaceae</taxon>
        <taxon>Aspergillus</taxon>
        <taxon>Aspergillus subgen. Nidulantes</taxon>
    </lineage>
</organism>
<proteinExistence type="predicted"/>
<feature type="compositionally biased region" description="Polar residues" evidence="1">
    <location>
        <begin position="50"/>
        <end position="59"/>
    </location>
</feature>
<gene>
    <name evidence="3" type="ORF">BDW59DRAFT_162130</name>
</gene>
<dbReference type="PANTHER" id="PTHR38113:SF2">
    <property type="entry name" value="DUF2293 DOMAIN-CONTAINING PROTEIN"/>
    <property type="match status" value="1"/>
</dbReference>
<sequence>MSTINLHGLSLALRITHPNNMAPNPPKSGRKKVRRIQHRPRKHRIDKGSSPRSPRSSLAQRYARALGTQPRIAKPGSGGDILTVNPKPKPVEPKVSPRVVKYKIATQWPSSEPFEKNCLQTDPLPDDYVFVPRGNVYVTRNCRSKTKGSHQLVYKVYDNTGKKPVGIRIPAEIHAAVVQSAEETAESRANAVKLRDDKDLARSRQLLRKQFPLMPAESLEIVLHHAFLKGSGRVGRTSTTSDEHKAVLAVEAHIRHIHTPYESLLSAGKGREDARKAVWGMVQTIRAAWEGRSKGSTLLTMRNRI</sequence>
<dbReference type="InterPro" id="IPR018744">
    <property type="entry name" value="DUF2293"/>
</dbReference>
<evidence type="ECO:0000313" key="3">
    <source>
        <dbReference type="EMBL" id="KAL2824939.1"/>
    </source>
</evidence>
<evidence type="ECO:0000256" key="1">
    <source>
        <dbReference type="SAM" id="MobiDB-lite"/>
    </source>
</evidence>
<evidence type="ECO:0000313" key="4">
    <source>
        <dbReference type="Proteomes" id="UP001610335"/>
    </source>
</evidence>
<protein>
    <recommendedName>
        <fullName evidence="2">DUF2293 domain-containing protein</fullName>
    </recommendedName>
</protein>
<dbReference type="EMBL" id="JBFXLS010000040">
    <property type="protein sequence ID" value="KAL2824939.1"/>
    <property type="molecule type" value="Genomic_DNA"/>
</dbReference>